<organism evidence="1 2">
    <name type="scientific">Coniosporium tulheliwenetii</name>
    <dbReference type="NCBI Taxonomy" id="3383036"/>
    <lineage>
        <taxon>Eukaryota</taxon>
        <taxon>Fungi</taxon>
        <taxon>Dikarya</taxon>
        <taxon>Ascomycota</taxon>
        <taxon>Pezizomycotina</taxon>
        <taxon>Dothideomycetes</taxon>
        <taxon>Dothideomycetes incertae sedis</taxon>
        <taxon>Coniosporium</taxon>
    </lineage>
</organism>
<gene>
    <name evidence="1" type="ORF">H2199_007484</name>
</gene>
<protein>
    <submittedName>
        <fullName evidence="1">Uncharacterized protein</fullName>
    </submittedName>
</protein>
<evidence type="ECO:0000313" key="2">
    <source>
        <dbReference type="Proteomes" id="UP001172680"/>
    </source>
</evidence>
<proteinExistence type="predicted"/>
<dbReference type="Proteomes" id="UP001172680">
    <property type="component" value="Unassembled WGS sequence"/>
</dbReference>
<dbReference type="EMBL" id="JAPDRP010000023">
    <property type="protein sequence ID" value="KAJ9637198.1"/>
    <property type="molecule type" value="Genomic_DNA"/>
</dbReference>
<comment type="caution">
    <text evidence="1">The sequence shown here is derived from an EMBL/GenBank/DDBJ whole genome shotgun (WGS) entry which is preliminary data.</text>
</comment>
<reference evidence="1" key="1">
    <citation type="submission" date="2022-10" db="EMBL/GenBank/DDBJ databases">
        <title>Culturing micro-colonial fungi from biological soil crusts in the Mojave desert and describing Neophaeococcomyces mojavensis, and introducing the new genera and species Taxawa tesnikishii.</title>
        <authorList>
            <person name="Kurbessoian T."/>
            <person name="Stajich J.E."/>
        </authorList>
    </citation>
    <scope>NUCLEOTIDE SEQUENCE</scope>
    <source>
        <strain evidence="1">JES_115</strain>
    </source>
</reference>
<sequence length="126" mass="13589">MFASRIIHTPMQHIETSTWKTTLEALVAEKTTPSMGFGMSRSHNEMPAQTPVKRTVGANASSPAPSLGIPVNLSFNVPFSSSLAGPEMEDITYASPGGFARWTHPEGTEEGTRLLGKRPPSWKAHA</sequence>
<evidence type="ECO:0000313" key="1">
    <source>
        <dbReference type="EMBL" id="KAJ9637198.1"/>
    </source>
</evidence>
<keyword evidence="2" id="KW-1185">Reference proteome</keyword>
<name>A0ACC2YP93_9PEZI</name>
<accession>A0ACC2YP93</accession>